<dbReference type="PROSITE" id="PS51704">
    <property type="entry name" value="GP_PDE"/>
    <property type="match status" value="1"/>
</dbReference>
<dbReference type="Proteomes" id="UP000831921">
    <property type="component" value="Chromosome"/>
</dbReference>
<gene>
    <name evidence="2" type="ORF">M1K48_09655</name>
</gene>
<dbReference type="Gene3D" id="3.20.20.190">
    <property type="entry name" value="Phosphatidylinositol (PI) phosphodiesterase"/>
    <property type="match status" value="1"/>
</dbReference>
<proteinExistence type="predicted"/>
<protein>
    <recommendedName>
        <fullName evidence="1">GP-PDE domain-containing protein</fullName>
    </recommendedName>
</protein>
<dbReference type="RefSeq" id="WP_249454782.1">
    <property type="nucleotide sequence ID" value="NZ_CP097253.1"/>
</dbReference>
<sequence>MSRSATERLFAGTAGFAHRGRHGPGVPENSMAAFRAAIDAGAGIECDLRLSRDGFAIIFHDSSLERLCGVAAETESVPAAGLLALTLAGSRECIPWLGALLELAGEHTPLLLELKTRAGSPPPPIDLLCRTVAPDLTRHPGPVGVMSFDPRIGDWFARHAPDIPRGLVIGDALPAWRRFAMLGVARPTFLAVETTAAARPWVAKARRRWPVASWTVRTAEERAALSDRVDALIWEGDGRP</sequence>
<name>A0ABY5MST2_9SPHN</name>
<evidence type="ECO:0000259" key="1">
    <source>
        <dbReference type="PROSITE" id="PS51704"/>
    </source>
</evidence>
<dbReference type="SUPFAM" id="SSF51695">
    <property type="entry name" value="PLC-like phosphodiesterases"/>
    <property type="match status" value="1"/>
</dbReference>
<accession>A0ABY5MST2</accession>
<dbReference type="Pfam" id="PF03009">
    <property type="entry name" value="GDPD"/>
    <property type="match status" value="1"/>
</dbReference>
<reference evidence="2 3" key="1">
    <citation type="submission" date="2022-05" db="EMBL/GenBank/DDBJ databases">
        <title>S8-45 Sphingomonas ultraviolaceadurans.</title>
        <authorList>
            <person name="Liu Y."/>
        </authorList>
    </citation>
    <scope>NUCLEOTIDE SEQUENCE [LARGE SCALE GENOMIC DNA]</scope>
    <source>
        <strain evidence="2 3">S8-45</strain>
    </source>
</reference>
<dbReference type="InterPro" id="IPR017946">
    <property type="entry name" value="PLC-like_Pdiesterase_TIM-brl"/>
</dbReference>
<keyword evidence="3" id="KW-1185">Reference proteome</keyword>
<organism evidence="2 3">
    <name type="scientific">Sphingomonas glaciei</name>
    <dbReference type="NCBI Taxonomy" id="2938948"/>
    <lineage>
        <taxon>Bacteria</taxon>
        <taxon>Pseudomonadati</taxon>
        <taxon>Pseudomonadota</taxon>
        <taxon>Alphaproteobacteria</taxon>
        <taxon>Sphingomonadales</taxon>
        <taxon>Sphingomonadaceae</taxon>
        <taxon>Sphingomonas</taxon>
    </lineage>
</organism>
<dbReference type="PANTHER" id="PTHR46211">
    <property type="entry name" value="GLYCEROPHOSPHORYL DIESTER PHOSPHODIESTERASE"/>
    <property type="match status" value="1"/>
</dbReference>
<feature type="domain" description="GP-PDE" evidence="1">
    <location>
        <begin position="13"/>
        <end position="240"/>
    </location>
</feature>
<dbReference type="EMBL" id="CP097253">
    <property type="protein sequence ID" value="UUR07208.1"/>
    <property type="molecule type" value="Genomic_DNA"/>
</dbReference>
<evidence type="ECO:0000313" key="3">
    <source>
        <dbReference type="Proteomes" id="UP000831921"/>
    </source>
</evidence>
<dbReference type="PANTHER" id="PTHR46211:SF1">
    <property type="entry name" value="GLYCEROPHOSPHODIESTER PHOSPHODIESTERASE, CYTOPLASMIC"/>
    <property type="match status" value="1"/>
</dbReference>
<dbReference type="InterPro" id="IPR030395">
    <property type="entry name" value="GP_PDE_dom"/>
</dbReference>
<evidence type="ECO:0000313" key="2">
    <source>
        <dbReference type="EMBL" id="UUR07208.1"/>
    </source>
</evidence>